<accession>I2NG61</accession>
<name>I2NG61_NEISI</name>
<dbReference type="Proteomes" id="UP000004473">
    <property type="component" value="Unassembled WGS sequence"/>
</dbReference>
<protein>
    <submittedName>
        <fullName evidence="1">Uncharacterized protein</fullName>
    </submittedName>
</protein>
<organism evidence="1 2">
    <name type="scientific">Neisseria sicca VK64</name>
    <dbReference type="NCBI Taxonomy" id="1095748"/>
    <lineage>
        <taxon>Bacteria</taxon>
        <taxon>Pseudomonadati</taxon>
        <taxon>Pseudomonadota</taxon>
        <taxon>Betaproteobacteria</taxon>
        <taxon>Neisseriales</taxon>
        <taxon>Neisseriaceae</taxon>
        <taxon>Neisseria</taxon>
    </lineage>
</organism>
<reference evidence="1 2" key="1">
    <citation type="submission" date="2012-04" db="EMBL/GenBank/DDBJ databases">
        <authorList>
            <person name="Harkins D.M."/>
            <person name="Madupu R."/>
            <person name="Durkin A.S."/>
            <person name="Torralba M."/>
            <person name="Methe B."/>
            <person name="Sutton G.G."/>
            <person name="Nelson K.E."/>
        </authorList>
    </citation>
    <scope>NUCLEOTIDE SEQUENCE [LARGE SCALE GENOMIC DNA]</scope>
    <source>
        <strain evidence="1 2">VK64</strain>
    </source>
</reference>
<sequence length="43" mass="5114">MLLLSNSDKLRHRLPSLPVLNKPFSHLTAILFQKIKFFLFLYI</sequence>
<gene>
    <name evidence="1" type="ORF">HMPREF1051_2149</name>
</gene>
<evidence type="ECO:0000313" key="2">
    <source>
        <dbReference type="Proteomes" id="UP000004473"/>
    </source>
</evidence>
<proteinExistence type="predicted"/>
<dbReference type="EMBL" id="AJMT01000187">
    <property type="protein sequence ID" value="EIG24822.1"/>
    <property type="molecule type" value="Genomic_DNA"/>
</dbReference>
<comment type="caution">
    <text evidence="1">The sequence shown here is derived from an EMBL/GenBank/DDBJ whole genome shotgun (WGS) entry which is preliminary data.</text>
</comment>
<evidence type="ECO:0000313" key="1">
    <source>
        <dbReference type="EMBL" id="EIG24822.1"/>
    </source>
</evidence>
<dbReference type="AlphaFoldDB" id="I2NG61"/>